<evidence type="ECO:0000256" key="4">
    <source>
        <dbReference type="ARBA" id="ARBA00022980"/>
    </source>
</evidence>
<gene>
    <name evidence="7" type="primary">rplR</name>
    <name evidence="8" type="ORF">VE26_07790</name>
</gene>
<dbReference type="InterPro" id="IPR057268">
    <property type="entry name" value="Ribosomal_L18"/>
</dbReference>
<evidence type="ECO:0000313" key="8">
    <source>
        <dbReference type="EMBL" id="KKB09751.1"/>
    </source>
</evidence>
<evidence type="ECO:0000256" key="5">
    <source>
        <dbReference type="ARBA" id="ARBA00023274"/>
    </source>
</evidence>
<name>A0A0F5FLM9_9HYPH</name>
<dbReference type="PANTHER" id="PTHR12899:SF3">
    <property type="entry name" value="LARGE RIBOSOMAL SUBUNIT PROTEIN UL18M"/>
    <property type="match status" value="1"/>
</dbReference>
<evidence type="ECO:0000256" key="7">
    <source>
        <dbReference type="HAMAP-Rule" id="MF_01337"/>
    </source>
</evidence>
<dbReference type="PANTHER" id="PTHR12899">
    <property type="entry name" value="39S RIBOSOMAL PROTEIN L18, MITOCHONDRIAL"/>
    <property type="match status" value="1"/>
</dbReference>
<keyword evidence="4 7" id="KW-0689">Ribosomal protein</keyword>
<evidence type="ECO:0000256" key="1">
    <source>
        <dbReference type="ARBA" id="ARBA00007116"/>
    </source>
</evidence>
<dbReference type="OrthoDB" id="9810939at2"/>
<dbReference type="InterPro" id="IPR004389">
    <property type="entry name" value="Ribosomal_uL18_bac-type"/>
</dbReference>
<dbReference type="Pfam" id="PF00861">
    <property type="entry name" value="Ribosomal_L18p"/>
    <property type="match status" value="1"/>
</dbReference>
<evidence type="ECO:0000313" key="9">
    <source>
        <dbReference type="Proteomes" id="UP000033649"/>
    </source>
</evidence>
<dbReference type="EMBL" id="JZEY01000054">
    <property type="protein sequence ID" value="KKB09751.1"/>
    <property type="molecule type" value="Genomic_DNA"/>
</dbReference>
<comment type="similarity">
    <text evidence="1 7">Belongs to the universal ribosomal protein uL18 family.</text>
</comment>
<dbReference type="Proteomes" id="UP000033649">
    <property type="component" value="Unassembled WGS sequence"/>
</dbReference>
<keyword evidence="2 7" id="KW-0699">rRNA-binding</keyword>
<evidence type="ECO:0000256" key="3">
    <source>
        <dbReference type="ARBA" id="ARBA00022884"/>
    </source>
</evidence>
<protein>
    <recommendedName>
        <fullName evidence="6 7">Large ribosomal subunit protein uL18</fullName>
    </recommendedName>
</protein>
<dbReference type="FunFam" id="3.30.420.100:FF:000001">
    <property type="entry name" value="50S ribosomal protein L18"/>
    <property type="match status" value="1"/>
</dbReference>
<keyword evidence="5 7" id="KW-0687">Ribonucleoprotein</keyword>
<evidence type="ECO:0000256" key="6">
    <source>
        <dbReference type="ARBA" id="ARBA00035197"/>
    </source>
</evidence>
<keyword evidence="3 7" id="KW-0694">RNA-binding</keyword>
<dbReference type="GO" id="GO:0006412">
    <property type="term" value="P:translation"/>
    <property type="evidence" value="ECO:0007669"/>
    <property type="project" value="UniProtKB-UniRule"/>
</dbReference>
<comment type="subunit">
    <text evidence="7">Part of the 50S ribosomal subunit; part of the 5S rRNA/L5/L18/L25 subcomplex. Contacts the 5S and 23S rRNAs.</text>
</comment>
<proteinExistence type="inferred from homology"/>
<dbReference type="HAMAP" id="MF_01337_B">
    <property type="entry name" value="Ribosomal_uL18_B"/>
    <property type="match status" value="1"/>
</dbReference>
<sequence length="120" mass="12779">MAISAKGADRRKARVRKALKARAFGRPRLSVFRSDKNIYAQIIDDSTGRTLAAASTLEKDIKSSVKNGATSEAAATIGKLIAERGVKAGVGEVVFDRGAYIYHGRVKALADAAREGGLQF</sequence>
<dbReference type="GO" id="GO:0022625">
    <property type="term" value="C:cytosolic large ribosomal subunit"/>
    <property type="evidence" value="ECO:0007669"/>
    <property type="project" value="TreeGrafter"/>
</dbReference>
<accession>A0A0F5FLM9</accession>
<evidence type="ECO:0000256" key="2">
    <source>
        <dbReference type="ARBA" id="ARBA00022730"/>
    </source>
</evidence>
<dbReference type="PATRIC" id="fig|429727.3.peg.1614"/>
<dbReference type="CDD" id="cd00432">
    <property type="entry name" value="Ribosomal_L18_L5e"/>
    <property type="match status" value="1"/>
</dbReference>
<organism evidence="8 9">
    <name type="scientific">Devosia chinhatensis</name>
    <dbReference type="NCBI Taxonomy" id="429727"/>
    <lineage>
        <taxon>Bacteria</taxon>
        <taxon>Pseudomonadati</taxon>
        <taxon>Pseudomonadota</taxon>
        <taxon>Alphaproteobacteria</taxon>
        <taxon>Hyphomicrobiales</taxon>
        <taxon>Devosiaceae</taxon>
        <taxon>Devosia</taxon>
    </lineage>
</organism>
<reference evidence="8 9" key="1">
    <citation type="submission" date="2015-03" db="EMBL/GenBank/DDBJ databases">
        <authorList>
            <person name="Hassan Y."/>
            <person name="Lepp D."/>
            <person name="Li X.-Z."/>
            <person name="Zhou T."/>
        </authorList>
    </citation>
    <scope>NUCLEOTIDE SEQUENCE [LARGE SCALE GENOMIC DNA]</scope>
    <source>
        <strain evidence="8 9">IPL18</strain>
    </source>
</reference>
<dbReference type="STRING" id="429727.VE26_07790"/>
<dbReference type="SUPFAM" id="SSF53137">
    <property type="entry name" value="Translational machinery components"/>
    <property type="match status" value="1"/>
</dbReference>
<dbReference type="AlphaFoldDB" id="A0A0F5FLM9"/>
<dbReference type="GO" id="GO:0003735">
    <property type="term" value="F:structural constituent of ribosome"/>
    <property type="evidence" value="ECO:0007669"/>
    <property type="project" value="InterPro"/>
</dbReference>
<dbReference type="RefSeq" id="WP_046104444.1">
    <property type="nucleotide sequence ID" value="NZ_JZEY01000054.1"/>
</dbReference>
<dbReference type="NCBIfam" id="TIGR00060">
    <property type="entry name" value="L18_bact"/>
    <property type="match status" value="1"/>
</dbReference>
<dbReference type="GO" id="GO:0008097">
    <property type="term" value="F:5S rRNA binding"/>
    <property type="evidence" value="ECO:0007669"/>
    <property type="project" value="TreeGrafter"/>
</dbReference>
<keyword evidence="9" id="KW-1185">Reference proteome</keyword>
<comment type="function">
    <text evidence="7">This is one of the proteins that bind and probably mediate the attachment of the 5S RNA into the large ribosomal subunit, where it forms part of the central protuberance.</text>
</comment>
<dbReference type="InterPro" id="IPR005484">
    <property type="entry name" value="Ribosomal_uL18_bac/plant/anim"/>
</dbReference>
<comment type="caution">
    <text evidence="8">The sequence shown here is derived from an EMBL/GenBank/DDBJ whole genome shotgun (WGS) entry which is preliminary data.</text>
</comment>
<dbReference type="Gene3D" id="3.30.420.100">
    <property type="match status" value="1"/>
</dbReference>